<comment type="caution">
    <text evidence="1">The sequence shown here is derived from an EMBL/GenBank/DDBJ whole genome shotgun (WGS) entry which is preliminary data.</text>
</comment>
<dbReference type="Proteomes" id="UP001596378">
    <property type="component" value="Unassembled WGS sequence"/>
</dbReference>
<evidence type="ECO:0008006" key="3">
    <source>
        <dbReference type="Google" id="ProtNLM"/>
    </source>
</evidence>
<dbReference type="RefSeq" id="WP_378050743.1">
    <property type="nucleotide sequence ID" value="NZ_JBHMDN010000029.1"/>
</dbReference>
<sequence length="181" mass="20297">MKEATKVDLDGLYIEPVIVPFSQTGMTEIRELLPAEDDKEPEDIVTGYIIAEKVPNGLFKPRWDFSLWDDYQAALSAALEDYGQALADWNALPEEERGERPAYVEPVRPECWVEGMAQEEIDEIRNAPVPLSPDQRIAQLETESVEVMLGLTEIYEALVETNPGAGARLQRLMSVFSGGKR</sequence>
<evidence type="ECO:0000313" key="2">
    <source>
        <dbReference type="Proteomes" id="UP001596378"/>
    </source>
</evidence>
<protein>
    <recommendedName>
        <fullName evidence="3">Tail assembly chaperone</fullName>
    </recommendedName>
</protein>
<gene>
    <name evidence="1" type="ORF">ACFQMJ_24190</name>
</gene>
<name>A0ABW2FHU3_9BACL</name>
<reference evidence="2" key="1">
    <citation type="journal article" date="2019" name="Int. J. Syst. Evol. Microbiol.">
        <title>The Global Catalogue of Microorganisms (GCM) 10K type strain sequencing project: providing services to taxonomists for standard genome sequencing and annotation.</title>
        <authorList>
            <consortium name="The Broad Institute Genomics Platform"/>
            <consortium name="The Broad Institute Genome Sequencing Center for Infectious Disease"/>
            <person name="Wu L."/>
            <person name="Ma J."/>
        </authorList>
    </citation>
    <scope>NUCLEOTIDE SEQUENCE [LARGE SCALE GENOMIC DNA]</scope>
    <source>
        <strain evidence="2">KCTC 12907</strain>
    </source>
</reference>
<dbReference type="EMBL" id="JBHTAI010000017">
    <property type="protein sequence ID" value="MFC7151651.1"/>
    <property type="molecule type" value="Genomic_DNA"/>
</dbReference>
<accession>A0ABW2FHU3</accession>
<proteinExistence type="predicted"/>
<organism evidence="1 2">
    <name type="scientific">Cohnella cellulosilytica</name>
    <dbReference type="NCBI Taxonomy" id="986710"/>
    <lineage>
        <taxon>Bacteria</taxon>
        <taxon>Bacillati</taxon>
        <taxon>Bacillota</taxon>
        <taxon>Bacilli</taxon>
        <taxon>Bacillales</taxon>
        <taxon>Paenibacillaceae</taxon>
        <taxon>Cohnella</taxon>
    </lineage>
</organism>
<evidence type="ECO:0000313" key="1">
    <source>
        <dbReference type="EMBL" id="MFC7151651.1"/>
    </source>
</evidence>
<keyword evidence="2" id="KW-1185">Reference proteome</keyword>